<gene>
    <name evidence="2" type="ORF">RM425_12055</name>
</gene>
<proteinExistence type="predicted"/>
<evidence type="ECO:0000259" key="1">
    <source>
        <dbReference type="PROSITE" id="PS50883"/>
    </source>
</evidence>
<organism evidence="2 3">
    <name type="scientific">Blastococcus goldschmidtiae</name>
    <dbReference type="NCBI Taxonomy" id="3075546"/>
    <lineage>
        <taxon>Bacteria</taxon>
        <taxon>Bacillati</taxon>
        <taxon>Actinomycetota</taxon>
        <taxon>Actinomycetes</taxon>
        <taxon>Geodermatophilales</taxon>
        <taxon>Geodermatophilaceae</taxon>
        <taxon>Blastococcus</taxon>
    </lineage>
</organism>
<dbReference type="Proteomes" id="UP001183222">
    <property type="component" value="Unassembled WGS sequence"/>
</dbReference>
<reference evidence="3" key="1">
    <citation type="submission" date="2023-07" db="EMBL/GenBank/DDBJ databases">
        <title>30 novel species of actinomycetes from the DSMZ collection.</title>
        <authorList>
            <person name="Nouioui I."/>
        </authorList>
    </citation>
    <scope>NUCLEOTIDE SEQUENCE [LARGE SCALE GENOMIC DNA]</scope>
    <source>
        <strain evidence="3">DSM 46792</strain>
    </source>
</reference>
<name>A0ABU2K8V8_9ACTN</name>
<accession>A0ABU2K8V8</accession>
<dbReference type="PROSITE" id="PS50883">
    <property type="entry name" value="EAL"/>
    <property type="match status" value="1"/>
</dbReference>
<protein>
    <submittedName>
        <fullName evidence="2">EAL domain-containing protein</fullName>
    </submittedName>
</protein>
<sequence>MDLVMIAEGVETPAQARILTALGCPLGQGYLYGRPRPVAELVAELGSVRTTVESSLFRYAPTMFLPIRTTGPSDTWRPGTNSALRHIAVRSRSSTGMETLRV</sequence>
<dbReference type="SUPFAM" id="SSF141868">
    <property type="entry name" value="EAL domain-like"/>
    <property type="match status" value="1"/>
</dbReference>
<dbReference type="EMBL" id="JAVREI010000007">
    <property type="protein sequence ID" value="MDT0276634.1"/>
    <property type="molecule type" value="Genomic_DNA"/>
</dbReference>
<dbReference type="Pfam" id="PF00563">
    <property type="entry name" value="EAL"/>
    <property type="match status" value="1"/>
</dbReference>
<feature type="domain" description="EAL" evidence="1">
    <location>
        <begin position="1"/>
        <end position="49"/>
    </location>
</feature>
<dbReference type="Gene3D" id="3.20.20.450">
    <property type="entry name" value="EAL domain"/>
    <property type="match status" value="1"/>
</dbReference>
<keyword evidence="3" id="KW-1185">Reference proteome</keyword>
<evidence type="ECO:0000313" key="3">
    <source>
        <dbReference type="Proteomes" id="UP001183222"/>
    </source>
</evidence>
<dbReference type="InterPro" id="IPR035919">
    <property type="entry name" value="EAL_sf"/>
</dbReference>
<comment type="caution">
    <text evidence="2">The sequence shown here is derived from an EMBL/GenBank/DDBJ whole genome shotgun (WGS) entry which is preliminary data.</text>
</comment>
<dbReference type="InterPro" id="IPR001633">
    <property type="entry name" value="EAL_dom"/>
</dbReference>
<evidence type="ECO:0000313" key="2">
    <source>
        <dbReference type="EMBL" id="MDT0276634.1"/>
    </source>
</evidence>